<keyword evidence="2" id="KW-0489">Methyltransferase</keyword>
<dbReference type="Pfam" id="PF13489">
    <property type="entry name" value="Methyltransf_23"/>
    <property type="match status" value="1"/>
</dbReference>
<dbReference type="PANTHER" id="PTHR43861:SF3">
    <property type="entry name" value="PUTATIVE (AFU_ORTHOLOGUE AFUA_2G14390)-RELATED"/>
    <property type="match status" value="1"/>
</dbReference>
<accession>A0A9D5Q5J3</accession>
<comment type="caution">
    <text evidence="2">The sequence shown here is derived from an EMBL/GenBank/DDBJ whole genome shotgun (WGS) entry which is preliminary data.</text>
</comment>
<proteinExistence type="predicted"/>
<sequence length="303" mass="34642">MRTMKYQPDASQCLFCGNQSYTPLFSVQGYTLDKCLRCGLVQTHPLPIAHQIDDLYDTAYFEKLTHRKAEEAYYHAKLLRLIAHHKTTGKMLEVGIGAGIFMELAHTQGWEIEGVEPSKAACNYVAQTLHLPTHHGTVEAMPFPAKHFEVIVLRHVLEHILDPCTFLQELHRILRDDGIMCLVVPNFGGLHARVEKGQWFHLSLPYHVAHYTKKTLAALLTSCDLQIETLQTTDLSCSSYLIGLFNRGLAVLKRPPRDMYMNPREIDPHRDLAHWLVSKETWFNELTAWLGFGEEITVIAQKR</sequence>
<dbReference type="GO" id="GO:0032259">
    <property type="term" value="P:methylation"/>
    <property type="evidence" value="ECO:0007669"/>
    <property type="project" value="UniProtKB-KW"/>
</dbReference>
<keyword evidence="1" id="KW-0808">Transferase</keyword>
<protein>
    <submittedName>
        <fullName evidence="2">Methyltransferase domain-containing protein</fullName>
    </submittedName>
</protein>
<dbReference type="Proteomes" id="UP000649604">
    <property type="component" value="Unassembled WGS sequence"/>
</dbReference>
<organism evidence="2 3">
    <name type="scientific">candidate division KSB3 bacterium</name>
    <dbReference type="NCBI Taxonomy" id="2044937"/>
    <lineage>
        <taxon>Bacteria</taxon>
        <taxon>candidate division KSB3</taxon>
    </lineage>
</organism>
<dbReference type="AlphaFoldDB" id="A0A9D5Q5J3"/>
<dbReference type="GO" id="GO:0008168">
    <property type="term" value="F:methyltransferase activity"/>
    <property type="evidence" value="ECO:0007669"/>
    <property type="project" value="UniProtKB-KW"/>
</dbReference>
<dbReference type="CDD" id="cd02440">
    <property type="entry name" value="AdoMet_MTases"/>
    <property type="match status" value="1"/>
</dbReference>
<name>A0A9D5Q5J3_9BACT</name>
<dbReference type="PANTHER" id="PTHR43861">
    <property type="entry name" value="TRANS-ACONITATE 2-METHYLTRANSFERASE-RELATED"/>
    <property type="match status" value="1"/>
</dbReference>
<dbReference type="InterPro" id="IPR029063">
    <property type="entry name" value="SAM-dependent_MTases_sf"/>
</dbReference>
<evidence type="ECO:0000313" key="2">
    <source>
        <dbReference type="EMBL" id="MBD3324297.1"/>
    </source>
</evidence>
<dbReference type="Gene3D" id="3.40.50.150">
    <property type="entry name" value="Vaccinia Virus protein VP39"/>
    <property type="match status" value="1"/>
</dbReference>
<evidence type="ECO:0000313" key="3">
    <source>
        <dbReference type="Proteomes" id="UP000649604"/>
    </source>
</evidence>
<reference evidence="2" key="1">
    <citation type="submission" date="2019-11" db="EMBL/GenBank/DDBJ databases">
        <title>Microbial mats filling the niche in hypersaline microbial mats.</title>
        <authorList>
            <person name="Wong H.L."/>
            <person name="Macleod F.I."/>
            <person name="White R.A. III"/>
            <person name="Burns B.P."/>
        </authorList>
    </citation>
    <scope>NUCLEOTIDE SEQUENCE</scope>
    <source>
        <strain evidence="2">Rbin_158</strain>
    </source>
</reference>
<dbReference type="SUPFAM" id="SSF53335">
    <property type="entry name" value="S-adenosyl-L-methionine-dependent methyltransferases"/>
    <property type="match status" value="1"/>
</dbReference>
<gene>
    <name evidence="2" type="ORF">GF339_06910</name>
</gene>
<dbReference type="EMBL" id="WJJP01000213">
    <property type="protein sequence ID" value="MBD3324297.1"/>
    <property type="molecule type" value="Genomic_DNA"/>
</dbReference>
<evidence type="ECO:0000256" key="1">
    <source>
        <dbReference type="ARBA" id="ARBA00022679"/>
    </source>
</evidence>